<feature type="chain" id="PRO_5046322386" evidence="1">
    <location>
        <begin position="18"/>
        <end position="267"/>
    </location>
</feature>
<proteinExistence type="predicted"/>
<dbReference type="Proteomes" id="UP001597182">
    <property type="component" value="Unassembled WGS sequence"/>
</dbReference>
<keyword evidence="1" id="KW-0732">Signal</keyword>
<protein>
    <submittedName>
        <fullName evidence="2">DUF2993 domain-containing protein</fullName>
    </submittedName>
</protein>
<accession>A0ABW3VCH6</accession>
<comment type="caution">
    <text evidence="2">The sequence shown here is derived from an EMBL/GenBank/DDBJ whole genome shotgun (WGS) entry which is preliminary data.</text>
</comment>
<feature type="signal peptide" evidence="1">
    <location>
        <begin position="1"/>
        <end position="17"/>
    </location>
</feature>
<keyword evidence="3" id="KW-1185">Reference proteome</keyword>
<dbReference type="InterPro" id="IPR021373">
    <property type="entry name" value="DUF2993"/>
</dbReference>
<name>A0ABW3VCH6_9PSEU</name>
<dbReference type="Pfam" id="PF11209">
    <property type="entry name" value="LmeA"/>
    <property type="match status" value="1"/>
</dbReference>
<dbReference type="RefSeq" id="WP_013672667.1">
    <property type="nucleotide sequence ID" value="NZ_BAABKS010000085.1"/>
</dbReference>
<gene>
    <name evidence="2" type="ORF">ACFQ34_04710</name>
</gene>
<evidence type="ECO:0000256" key="1">
    <source>
        <dbReference type="SAM" id="SignalP"/>
    </source>
</evidence>
<evidence type="ECO:0000313" key="3">
    <source>
        <dbReference type="Proteomes" id="UP001597182"/>
    </source>
</evidence>
<evidence type="ECO:0000313" key="2">
    <source>
        <dbReference type="EMBL" id="MFD1232578.1"/>
    </source>
</evidence>
<sequence length="267" mass="28118">MKRLLIALVVLAGVLLAADYGAAAITESAVSRQMRTQLGLADDPDVRINGFPFLTQAISGTYRSVDVDAKRIPIGPLREVEIMAQLRDVDAPLSMLLGSGPKSLVVGEADGTARIDADDLERLLPGVSKMRIENIDYGTLKDRVDEGASSSLLGVDTDSAARVVGTVTLPGIGSKEVAVISSFLLDGRDIQVVPQDVRVDDGHGKPLPLPAAVVSAVKKRFSFSLDPGTLPFEVTPRLLRPRDGTIEISGTVENLTIGSAPAPTSEG</sequence>
<reference evidence="3" key="1">
    <citation type="journal article" date="2019" name="Int. J. Syst. Evol. Microbiol.">
        <title>The Global Catalogue of Microorganisms (GCM) 10K type strain sequencing project: providing services to taxonomists for standard genome sequencing and annotation.</title>
        <authorList>
            <consortium name="The Broad Institute Genomics Platform"/>
            <consortium name="The Broad Institute Genome Sequencing Center for Infectious Disease"/>
            <person name="Wu L."/>
            <person name="Ma J."/>
        </authorList>
    </citation>
    <scope>NUCLEOTIDE SEQUENCE [LARGE SCALE GENOMIC DNA]</scope>
    <source>
        <strain evidence="3">CCUG 49018</strain>
    </source>
</reference>
<organism evidence="2 3">
    <name type="scientific">Pseudonocardia benzenivorans</name>
    <dbReference type="NCBI Taxonomy" id="228005"/>
    <lineage>
        <taxon>Bacteria</taxon>
        <taxon>Bacillati</taxon>
        <taxon>Actinomycetota</taxon>
        <taxon>Actinomycetes</taxon>
        <taxon>Pseudonocardiales</taxon>
        <taxon>Pseudonocardiaceae</taxon>
        <taxon>Pseudonocardia</taxon>
    </lineage>
</organism>
<dbReference type="EMBL" id="JBHTMB010000026">
    <property type="protein sequence ID" value="MFD1232578.1"/>
    <property type="molecule type" value="Genomic_DNA"/>
</dbReference>